<reference evidence="2 3" key="1">
    <citation type="submission" date="2018-08" db="EMBL/GenBank/DDBJ databases">
        <title>A genome reference for cultivated species of the human gut microbiota.</title>
        <authorList>
            <person name="Zou Y."/>
            <person name="Xue W."/>
            <person name="Luo G."/>
        </authorList>
    </citation>
    <scope>NUCLEOTIDE SEQUENCE [LARGE SCALE GENOMIC DNA]</scope>
    <source>
        <strain evidence="2 3">AM16-54</strain>
    </source>
</reference>
<dbReference type="Gene3D" id="2.60.40.2620">
    <property type="entry name" value="Fimbrillin-like"/>
    <property type="match status" value="1"/>
</dbReference>
<proteinExistence type="predicted"/>
<dbReference type="Proteomes" id="UP000284548">
    <property type="component" value="Unassembled WGS sequence"/>
</dbReference>
<evidence type="ECO:0000256" key="1">
    <source>
        <dbReference type="SAM" id="SignalP"/>
    </source>
</evidence>
<protein>
    <submittedName>
        <fullName evidence="2">Uncharacterized protein</fullName>
    </submittedName>
</protein>
<dbReference type="CDD" id="cd13121">
    <property type="entry name" value="BF2867_like_C"/>
    <property type="match status" value="1"/>
</dbReference>
<feature type="chain" id="PRO_5019037418" evidence="1">
    <location>
        <begin position="23"/>
        <end position="687"/>
    </location>
</feature>
<feature type="signal peptide" evidence="1">
    <location>
        <begin position="1"/>
        <end position="22"/>
    </location>
</feature>
<keyword evidence="1" id="KW-0732">Signal</keyword>
<evidence type="ECO:0000313" key="3">
    <source>
        <dbReference type="Proteomes" id="UP000284548"/>
    </source>
</evidence>
<comment type="caution">
    <text evidence="2">The sequence shown here is derived from an EMBL/GenBank/DDBJ whole genome shotgun (WGS) entry which is preliminary data.</text>
</comment>
<dbReference type="InterPro" id="IPR042278">
    <property type="entry name" value="Mfa-like_1_N"/>
</dbReference>
<sequence>MFKKSMFCVALASLVLATSCSQDDLQTAKFSQNPINPSVGLGGQPISTFAAAKGKAVKSRAVETTITNLGSFTMNAFQDGETNYMKDVKYTSTDGSVWNTDAGTFYWPVEGNLHFYAYAPEQPGQAGTFKLDKDAQTLTDFVPNTAAADQKDFVYAKSTGNNKANGTTGIDIDFQHALSEVTIAAKNENTAYTVDVTGVKIGNVIKKGTFTFPSTSDAAASWTLSSDVSDVTDYTTTWTTPVTLGSDVSTLDATNVPFMILPQQLSKAAKASDKAYIAVKVKITLQGGYIQKDDWVYVGIDTNWEMGKRYAYTLDFTSGAGQDEDGKQVISGTAINLNVDVTPWVEVAEDLDPSGVVPTRPSVANSLIIDPTSTKAYGINIADKINAFWSSAVGDQTTPIVAGTKWTAEVIWQDIPSRAINFCSKSGVVKSGDTFEGKGTTPLYVKAAANVKGNVVVGIKKKGESDYLWSWHLWLTDEPQLVAGFMDRNLGAESATATDGAKTRGLYYQFGRKDPFVGSTEIYGINGTSKSTGATIATGKVTFAKAVQTPATFYTYGSGNNDWASPNNYTSKNWNDISESDGKTFFDPCPEGWRLPTKAEYSNFSTTTFTWDATNSGRTYNGNWFPAAGYRRSDGGSVSSVGSYGYYWSASPYSENYGYYLYFGSGGVVPADDSGRAGGFSVRCVQE</sequence>
<dbReference type="AlphaFoldDB" id="A0A414XNI2"/>
<name>A0A414XNI2_9BACT</name>
<gene>
    <name evidence="2" type="ORF">DW192_15315</name>
</gene>
<dbReference type="PROSITE" id="PS51257">
    <property type="entry name" value="PROKAR_LIPOPROTEIN"/>
    <property type="match status" value="1"/>
</dbReference>
<dbReference type="CDD" id="cd13120">
    <property type="entry name" value="BF2867_like_N"/>
    <property type="match status" value="1"/>
</dbReference>
<accession>A0A414XNI2</accession>
<evidence type="ECO:0000313" key="2">
    <source>
        <dbReference type="EMBL" id="RHH75437.1"/>
    </source>
</evidence>
<dbReference type="EMBL" id="QRKB01000068">
    <property type="protein sequence ID" value="RHH75437.1"/>
    <property type="molecule type" value="Genomic_DNA"/>
</dbReference>
<organism evidence="2 3">
    <name type="scientific">Segatella copri</name>
    <dbReference type="NCBI Taxonomy" id="165179"/>
    <lineage>
        <taxon>Bacteria</taxon>
        <taxon>Pseudomonadati</taxon>
        <taxon>Bacteroidota</taxon>
        <taxon>Bacteroidia</taxon>
        <taxon>Bacteroidales</taxon>
        <taxon>Prevotellaceae</taxon>
        <taxon>Segatella</taxon>
    </lineage>
</organism>